<keyword evidence="5" id="KW-1133">Transmembrane helix</keyword>
<dbReference type="InterPro" id="IPR030045">
    <property type="entry name" value="CTNNAL1"/>
</dbReference>
<dbReference type="AlphaFoldDB" id="A0AAV1ZLG9"/>
<evidence type="ECO:0000313" key="6">
    <source>
        <dbReference type="EMBL" id="CAL1271924.1"/>
    </source>
</evidence>
<keyword evidence="5" id="KW-0472">Membrane</keyword>
<dbReference type="GO" id="GO:0007266">
    <property type="term" value="P:Rho protein signal transduction"/>
    <property type="evidence" value="ECO:0007669"/>
    <property type="project" value="InterPro"/>
</dbReference>
<dbReference type="Pfam" id="PF01044">
    <property type="entry name" value="Vinculin"/>
    <property type="match status" value="2"/>
</dbReference>
<feature type="region of interest" description="Disordered" evidence="4">
    <location>
        <begin position="559"/>
        <end position="601"/>
    </location>
</feature>
<gene>
    <name evidence="6" type="ORF">LARSCL_LOCUS6093</name>
</gene>
<dbReference type="PANTHER" id="PTHR46342:SF1">
    <property type="entry name" value="ALPHA-CATULIN"/>
    <property type="match status" value="1"/>
</dbReference>
<feature type="transmembrane region" description="Helical" evidence="5">
    <location>
        <begin position="12"/>
        <end position="30"/>
    </location>
</feature>
<dbReference type="InterPro" id="IPR036723">
    <property type="entry name" value="Alpha-catenin/vinculin-like_sf"/>
</dbReference>
<dbReference type="Proteomes" id="UP001497382">
    <property type="component" value="Unassembled WGS sequence"/>
</dbReference>
<keyword evidence="3" id="KW-0963">Cytoplasm</keyword>
<evidence type="ECO:0008006" key="8">
    <source>
        <dbReference type="Google" id="ProtNLM"/>
    </source>
</evidence>
<organism evidence="6 7">
    <name type="scientific">Larinioides sclopetarius</name>
    <dbReference type="NCBI Taxonomy" id="280406"/>
    <lineage>
        <taxon>Eukaryota</taxon>
        <taxon>Metazoa</taxon>
        <taxon>Ecdysozoa</taxon>
        <taxon>Arthropoda</taxon>
        <taxon>Chelicerata</taxon>
        <taxon>Arachnida</taxon>
        <taxon>Araneae</taxon>
        <taxon>Araneomorphae</taxon>
        <taxon>Entelegynae</taxon>
        <taxon>Araneoidea</taxon>
        <taxon>Araneidae</taxon>
        <taxon>Larinioides</taxon>
    </lineage>
</organism>
<dbReference type="GO" id="GO:0051015">
    <property type="term" value="F:actin filament binding"/>
    <property type="evidence" value="ECO:0007669"/>
    <property type="project" value="InterPro"/>
</dbReference>
<evidence type="ECO:0000313" key="7">
    <source>
        <dbReference type="Proteomes" id="UP001497382"/>
    </source>
</evidence>
<comment type="caution">
    <text evidence="6">The sequence shown here is derived from an EMBL/GenBank/DDBJ whole genome shotgun (WGS) entry which is preliminary data.</text>
</comment>
<sequence length="822" mass="92909">MHHHRRRVRAISQTALVYFVFILEISWLWFRSFLSIFIDFRGVGIKEDSMSSYNPRERPLRGDKTLNAIVRCGQAVHLSIERFVTLGEAMADDNAEIKVDMYEACRDARAAGSMIEHLCEVQHDDGGQLRPYADKHHLARAARALLSAVTRILLLADTVVVKQLLNTKDRVSISLNRLENVANFTEFVKAFSQFGTEMVEMANLMNRSQNDVNNERRRAQMAAARQVLERSTVLLLTASKACLRHPDCDSARENRDTVFLQMRRSMDVIHHVIKEGVIPELAGTTSNGEPRRNHGAHRRSRAHHYNHTGPHRAEEMEPCLTVCNAIKKFEDHVEITRMTMVSPAYRSLLTSALESVVERSQDFTDSAYTSHEHRERILLLCDRLKMELHQLLRVGMQLEQIGQVSPNEEMEAAIHETLRAARDLKLELQTTALEQAEELLKYMDKSTLLNRLKHASITGDHPRLEEFSERFSEQSDHLQEVCKLLHHVASAESVQVLSKNTEACLQVYGPQVLSACHTLFLHPSSKVVRENVEVFMDVWKALDQDVTALAQEVAELCRNSTAKPEKAANTNYTTNPPADFNRQQTSHQSPSNPNNHPTVPKSIVTTNQLAVPGQPTKLDAEEQSNIAKLGLEMKQLTSEMDAETDKWPTADNDIVRRAKTMSTMAFSMYQFTRGEGDLKTTQDLFTQAEFFAEEANRFYKVVRHFSYQVPGGTHKKEMLENLDRVPTFVQQLQFTVKNTTVGKAATFTKVDNVIKETKNLMNAISKVVTTCLVCATKYNLDFGSASDRSRLMSPYNRGDGGGEEYGEGMPGKGLQSSSDPNI</sequence>
<dbReference type="GO" id="GO:0007155">
    <property type="term" value="P:cell adhesion"/>
    <property type="evidence" value="ECO:0007669"/>
    <property type="project" value="InterPro"/>
</dbReference>
<keyword evidence="5" id="KW-0812">Transmembrane</keyword>
<name>A0AAV1ZLG9_9ARAC</name>
<protein>
    <recommendedName>
        <fullName evidence="8">Alpha-catulin</fullName>
    </recommendedName>
</protein>
<dbReference type="GO" id="GO:0071944">
    <property type="term" value="C:cell periphery"/>
    <property type="evidence" value="ECO:0007669"/>
    <property type="project" value="UniProtKB-ARBA"/>
</dbReference>
<feature type="compositionally biased region" description="Basic residues" evidence="4">
    <location>
        <begin position="293"/>
        <end position="310"/>
    </location>
</feature>
<reference evidence="6 7" key="1">
    <citation type="submission" date="2024-04" db="EMBL/GenBank/DDBJ databases">
        <authorList>
            <person name="Rising A."/>
            <person name="Reimegard J."/>
            <person name="Sonavane S."/>
            <person name="Akerstrom W."/>
            <person name="Nylinder S."/>
            <person name="Hedman E."/>
            <person name="Kallberg Y."/>
        </authorList>
    </citation>
    <scope>NUCLEOTIDE SEQUENCE [LARGE SCALE GENOMIC DNA]</scope>
</reference>
<evidence type="ECO:0000256" key="5">
    <source>
        <dbReference type="SAM" id="Phobius"/>
    </source>
</evidence>
<dbReference type="GO" id="GO:0005737">
    <property type="term" value="C:cytoplasm"/>
    <property type="evidence" value="ECO:0007669"/>
    <property type="project" value="UniProtKB-SubCell"/>
</dbReference>
<comment type="similarity">
    <text evidence="2">Belongs to the vinculin/alpha-catenin family.</text>
</comment>
<comment type="subcellular location">
    <subcellularLocation>
        <location evidence="1">Cytoplasm</location>
    </subcellularLocation>
</comment>
<dbReference type="InterPro" id="IPR006077">
    <property type="entry name" value="Vinculin/catenin"/>
</dbReference>
<feature type="region of interest" description="Disordered" evidence="4">
    <location>
        <begin position="791"/>
        <end position="822"/>
    </location>
</feature>
<dbReference type="Gene3D" id="1.20.120.230">
    <property type="entry name" value="Alpha-catenin/vinculin-like"/>
    <property type="match status" value="4"/>
</dbReference>
<dbReference type="PANTHER" id="PTHR46342">
    <property type="entry name" value="ALPHA-CATULIN"/>
    <property type="match status" value="1"/>
</dbReference>
<keyword evidence="7" id="KW-1185">Reference proteome</keyword>
<dbReference type="Gene3D" id="6.10.250.2510">
    <property type="match status" value="1"/>
</dbReference>
<evidence type="ECO:0000256" key="3">
    <source>
        <dbReference type="ARBA" id="ARBA00022490"/>
    </source>
</evidence>
<evidence type="ECO:0000256" key="2">
    <source>
        <dbReference type="ARBA" id="ARBA00008376"/>
    </source>
</evidence>
<proteinExistence type="inferred from homology"/>
<evidence type="ECO:0000256" key="1">
    <source>
        <dbReference type="ARBA" id="ARBA00004496"/>
    </source>
</evidence>
<dbReference type="SUPFAM" id="SSF47220">
    <property type="entry name" value="alpha-catenin/vinculin-like"/>
    <property type="match status" value="3"/>
</dbReference>
<accession>A0AAV1ZLG9</accession>
<dbReference type="EMBL" id="CAXIEN010000057">
    <property type="protein sequence ID" value="CAL1271924.1"/>
    <property type="molecule type" value="Genomic_DNA"/>
</dbReference>
<feature type="region of interest" description="Disordered" evidence="4">
    <location>
        <begin position="281"/>
        <end position="311"/>
    </location>
</feature>
<evidence type="ECO:0000256" key="4">
    <source>
        <dbReference type="SAM" id="MobiDB-lite"/>
    </source>
</evidence>